<gene>
    <name evidence="2" type="ORF">H5410_059338</name>
</gene>
<sequence length="158" mass="17029">MASPDTDVPMVPAGESSTGAGTSNKNRSDLRSKSGTLFLSGLGVSSVKLIKLVQQVRNAQLLGVFATMHSTSIALVGGSKLVKCVHLITANGSFRSTVTRIYCWCTVNGRSFRTMVTTVFLSSTLKRTILLPYVPFVFALQISKAMTRTMFLIVACLF</sequence>
<organism evidence="2 3">
    <name type="scientific">Solanum commersonii</name>
    <name type="common">Commerson's wild potato</name>
    <name type="synonym">Commerson's nightshade</name>
    <dbReference type="NCBI Taxonomy" id="4109"/>
    <lineage>
        <taxon>Eukaryota</taxon>
        <taxon>Viridiplantae</taxon>
        <taxon>Streptophyta</taxon>
        <taxon>Embryophyta</taxon>
        <taxon>Tracheophyta</taxon>
        <taxon>Spermatophyta</taxon>
        <taxon>Magnoliopsida</taxon>
        <taxon>eudicotyledons</taxon>
        <taxon>Gunneridae</taxon>
        <taxon>Pentapetalae</taxon>
        <taxon>asterids</taxon>
        <taxon>lamiids</taxon>
        <taxon>Solanales</taxon>
        <taxon>Solanaceae</taxon>
        <taxon>Solanoideae</taxon>
        <taxon>Solaneae</taxon>
        <taxon>Solanum</taxon>
    </lineage>
</organism>
<comment type="caution">
    <text evidence="2">The sequence shown here is derived from an EMBL/GenBank/DDBJ whole genome shotgun (WGS) entry which is preliminary data.</text>
</comment>
<proteinExistence type="predicted"/>
<dbReference type="EMBL" id="JACXVP010000012">
    <property type="protein sequence ID" value="KAG5569572.1"/>
    <property type="molecule type" value="Genomic_DNA"/>
</dbReference>
<evidence type="ECO:0000313" key="2">
    <source>
        <dbReference type="EMBL" id="KAG5569572.1"/>
    </source>
</evidence>
<feature type="compositionally biased region" description="Polar residues" evidence="1">
    <location>
        <begin position="15"/>
        <end position="25"/>
    </location>
</feature>
<reference evidence="2 3" key="1">
    <citation type="submission" date="2020-09" db="EMBL/GenBank/DDBJ databases">
        <title>De no assembly of potato wild relative species, Solanum commersonii.</title>
        <authorList>
            <person name="Cho K."/>
        </authorList>
    </citation>
    <scope>NUCLEOTIDE SEQUENCE [LARGE SCALE GENOMIC DNA]</scope>
    <source>
        <strain evidence="2">LZ3.2</strain>
        <tissue evidence="2">Leaf</tissue>
    </source>
</reference>
<name>A0A9J5W2M9_SOLCO</name>
<dbReference type="AlphaFoldDB" id="A0A9J5W2M9"/>
<keyword evidence="3" id="KW-1185">Reference proteome</keyword>
<accession>A0A9J5W2M9</accession>
<evidence type="ECO:0000313" key="3">
    <source>
        <dbReference type="Proteomes" id="UP000824120"/>
    </source>
</evidence>
<evidence type="ECO:0000256" key="1">
    <source>
        <dbReference type="SAM" id="MobiDB-lite"/>
    </source>
</evidence>
<protein>
    <submittedName>
        <fullName evidence="2">Uncharacterized protein</fullName>
    </submittedName>
</protein>
<dbReference type="Proteomes" id="UP000824120">
    <property type="component" value="Chromosome 12"/>
</dbReference>
<feature type="region of interest" description="Disordered" evidence="1">
    <location>
        <begin position="1"/>
        <end position="29"/>
    </location>
</feature>